<organism evidence="1 2">
    <name type="scientific">Populus trichocarpa</name>
    <name type="common">Western balsam poplar</name>
    <name type="synonym">Populus balsamifera subsp. trichocarpa</name>
    <dbReference type="NCBI Taxonomy" id="3694"/>
    <lineage>
        <taxon>Eukaryota</taxon>
        <taxon>Viridiplantae</taxon>
        <taxon>Streptophyta</taxon>
        <taxon>Embryophyta</taxon>
        <taxon>Tracheophyta</taxon>
        <taxon>Spermatophyta</taxon>
        <taxon>Magnoliopsida</taxon>
        <taxon>eudicotyledons</taxon>
        <taxon>Gunneridae</taxon>
        <taxon>Pentapetalae</taxon>
        <taxon>rosids</taxon>
        <taxon>fabids</taxon>
        <taxon>Malpighiales</taxon>
        <taxon>Salicaceae</taxon>
        <taxon>Saliceae</taxon>
        <taxon>Populus</taxon>
    </lineage>
</organism>
<evidence type="ECO:0000313" key="2">
    <source>
        <dbReference type="Proteomes" id="UP000006729"/>
    </source>
</evidence>
<gene>
    <name evidence="1" type="ORF">POPTR_018G022600</name>
</gene>
<protein>
    <submittedName>
        <fullName evidence="1">Uncharacterized protein</fullName>
    </submittedName>
</protein>
<sequence length="156" mass="17788">MSPLSCSDIVRNQHMKNPQAMINVNVFSLLERLGKHIIIKNQAKIICLVIPFSSSIISPTMAGGAKGSFTCLDRCSKLVTVYKRWGLLRDWPRAMNKAAVTLETCKKMKKVTNYGQEPIDIINRKTCLFCLPLQSKRDENYRVQVLPLFFLLKIMI</sequence>
<name>A0A2K1WUM5_POPTR</name>
<dbReference type="AlphaFoldDB" id="A0A2K1WUM5"/>
<evidence type="ECO:0000313" key="1">
    <source>
        <dbReference type="EMBL" id="PNS92227.1"/>
    </source>
</evidence>
<dbReference type="EMBL" id="CM009307">
    <property type="protein sequence ID" value="PNS92227.1"/>
    <property type="molecule type" value="Genomic_DNA"/>
</dbReference>
<proteinExistence type="predicted"/>
<dbReference type="InParanoid" id="A0A2K1WUM5"/>
<dbReference type="Proteomes" id="UP000006729">
    <property type="component" value="Chromosome 18"/>
</dbReference>
<keyword evidence="2" id="KW-1185">Reference proteome</keyword>
<reference evidence="1 2" key="1">
    <citation type="journal article" date="2006" name="Science">
        <title>The genome of black cottonwood, Populus trichocarpa (Torr. &amp; Gray).</title>
        <authorList>
            <person name="Tuskan G.A."/>
            <person name="Difazio S."/>
            <person name="Jansson S."/>
            <person name="Bohlmann J."/>
            <person name="Grigoriev I."/>
            <person name="Hellsten U."/>
            <person name="Putnam N."/>
            <person name="Ralph S."/>
            <person name="Rombauts S."/>
            <person name="Salamov A."/>
            <person name="Schein J."/>
            <person name="Sterck L."/>
            <person name="Aerts A."/>
            <person name="Bhalerao R.R."/>
            <person name="Bhalerao R.P."/>
            <person name="Blaudez D."/>
            <person name="Boerjan W."/>
            <person name="Brun A."/>
            <person name="Brunner A."/>
            <person name="Busov V."/>
            <person name="Campbell M."/>
            <person name="Carlson J."/>
            <person name="Chalot M."/>
            <person name="Chapman J."/>
            <person name="Chen G.L."/>
            <person name="Cooper D."/>
            <person name="Coutinho P.M."/>
            <person name="Couturier J."/>
            <person name="Covert S."/>
            <person name="Cronk Q."/>
            <person name="Cunningham R."/>
            <person name="Davis J."/>
            <person name="Degroeve S."/>
            <person name="Dejardin A."/>
            <person name="Depamphilis C."/>
            <person name="Detter J."/>
            <person name="Dirks B."/>
            <person name="Dubchak I."/>
            <person name="Duplessis S."/>
            <person name="Ehlting J."/>
            <person name="Ellis B."/>
            <person name="Gendler K."/>
            <person name="Goodstein D."/>
            <person name="Gribskov M."/>
            <person name="Grimwood J."/>
            <person name="Groover A."/>
            <person name="Gunter L."/>
            <person name="Hamberger B."/>
            <person name="Heinze B."/>
            <person name="Helariutta Y."/>
            <person name="Henrissat B."/>
            <person name="Holligan D."/>
            <person name="Holt R."/>
            <person name="Huang W."/>
            <person name="Islam-Faridi N."/>
            <person name="Jones S."/>
            <person name="Jones-Rhoades M."/>
            <person name="Jorgensen R."/>
            <person name="Joshi C."/>
            <person name="Kangasjarvi J."/>
            <person name="Karlsson J."/>
            <person name="Kelleher C."/>
            <person name="Kirkpatrick R."/>
            <person name="Kirst M."/>
            <person name="Kohler A."/>
            <person name="Kalluri U."/>
            <person name="Larimer F."/>
            <person name="Leebens-Mack J."/>
            <person name="Leple J.C."/>
            <person name="Locascio P."/>
            <person name="Lou Y."/>
            <person name="Lucas S."/>
            <person name="Martin F."/>
            <person name="Montanini B."/>
            <person name="Napoli C."/>
            <person name="Nelson D.R."/>
            <person name="Nelson C."/>
            <person name="Nieminen K."/>
            <person name="Nilsson O."/>
            <person name="Pereda V."/>
            <person name="Peter G."/>
            <person name="Philippe R."/>
            <person name="Pilate G."/>
            <person name="Poliakov A."/>
            <person name="Razumovskaya J."/>
            <person name="Richardson P."/>
            <person name="Rinaldi C."/>
            <person name="Ritland K."/>
            <person name="Rouze P."/>
            <person name="Ryaboy D."/>
            <person name="Schmutz J."/>
            <person name="Schrader J."/>
            <person name="Segerman B."/>
            <person name="Shin H."/>
            <person name="Siddiqui A."/>
            <person name="Sterky F."/>
            <person name="Terry A."/>
            <person name="Tsai C.J."/>
            <person name="Uberbacher E."/>
            <person name="Unneberg P."/>
            <person name="Vahala J."/>
            <person name="Wall K."/>
            <person name="Wessler S."/>
            <person name="Yang G."/>
            <person name="Yin T."/>
            <person name="Douglas C."/>
            <person name="Marra M."/>
            <person name="Sandberg G."/>
            <person name="Van de Peer Y."/>
            <person name="Rokhsar D."/>
        </authorList>
    </citation>
    <scope>NUCLEOTIDE SEQUENCE [LARGE SCALE GENOMIC DNA]</scope>
    <source>
        <strain evidence="2">cv. Nisqually</strain>
    </source>
</reference>
<accession>A0A2K1WUM5</accession>